<feature type="region of interest" description="Disordered" evidence="1">
    <location>
        <begin position="1"/>
        <end position="27"/>
    </location>
</feature>
<name>A0ABV5PK05_STRCM</name>
<evidence type="ECO:0000313" key="3">
    <source>
        <dbReference type="Proteomes" id="UP001589718"/>
    </source>
</evidence>
<evidence type="ECO:0000256" key="1">
    <source>
        <dbReference type="SAM" id="MobiDB-lite"/>
    </source>
</evidence>
<protein>
    <submittedName>
        <fullName evidence="2">Uncharacterized protein</fullName>
    </submittedName>
</protein>
<accession>A0ABV5PK05</accession>
<proteinExistence type="predicted"/>
<dbReference type="EMBL" id="JBHMCR010000018">
    <property type="protein sequence ID" value="MFB9523548.1"/>
    <property type="molecule type" value="Genomic_DNA"/>
</dbReference>
<feature type="compositionally biased region" description="Basic and acidic residues" evidence="1">
    <location>
        <begin position="15"/>
        <end position="27"/>
    </location>
</feature>
<dbReference type="Proteomes" id="UP001589718">
    <property type="component" value="Unassembled WGS sequence"/>
</dbReference>
<comment type="caution">
    <text evidence="2">The sequence shown here is derived from an EMBL/GenBank/DDBJ whole genome shotgun (WGS) entry which is preliminary data.</text>
</comment>
<sequence>MVEPEEPPFDDSTVPEEKKSYPATKEGDFDKLADEKGWAVDSIYESASAYVADICVSMTSQQGYGTDPGGWLAEHVEGDQPAVLRAGMPKLCPKWSKVALRALDGGYVWTYPDDTYVVKAKPARPDPLDEEEGPPEIDPGTYRVTGQLENCYWERTSRSGEIIANDFATSAQEIAVRIRASDGQFTSRDCGTWKPVQ</sequence>
<gene>
    <name evidence="2" type="ORF">ACFFTU_26740</name>
</gene>
<dbReference type="RefSeq" id="WP_345225360.1">
    <property type="nucleotide sequence ID" value="NZ_BAAAXE010000013.1"/>
</dbReference>
<keyword evidence="3" id="KW-1185">Reference proteome</keyword>
<organism evidence="2 3">
    <name type="scientific">Streptomyces cremeus</name>
    <dbReference type="NCBI Taxonomy" id="66881"/>
    <lineage>
        <taxon>Bacteria</taxon>
        <taxon>Bacillati</taxon>
        <taxon>Actinomycetota</taxon>
        <taxon>Actinomycetes</taxon>
        <taxon>Kitasatosporales</taxon>
        <taxon>Streptomycetaceae</taxon>
        <taxon>Streptomyces</taxon>
    </lineage>
</organism>
<evidence type="ECO:0000313" key="2">
    <source>
        <dbReference type="EMBL" id="MFB9523548.1"/>
    </source>
</evidence>
<reference evidence="2 3" key="1">
    <citation type="submission" date="2024-09" db="EMBL/GenBank/DDBJ databases">
        <authorList>
            <person name="Sun Q."/>
            <person name="Mori K."/>
        </authorList>
    </citation>
    <scope>NUCLEOTIDE SEQUENCE [LARGE SCALE GENOMIC DNA]</scope>
    <source>
        <strain evidence="2 3">JCM 4362</strain>
    </source>
</reference>